<dbReference type="GO" id="GO:0030288">
    <property type="term" value="C:outer membrane-bounded periplasmic space"/>
    <property type="evidence" value="ECO:0007669"/>
    <property type="project" value="TreeGrafter"/>
</dbReference>
<feature type="domain" description="Glycosyl transferase family 51" evidence="3">
    <location>
        <begin position="36"/>
        <end position="165"/>
    </location>
</feature>
<accession>E4PML0</accession>
<dbReference type="InterPro" id="IPR001264">
    <property type="entry name" value="Glyco_trans_51"/>
</dbReference>
<evidence type="ECO:0000313" key="5">
    <source>
        <dbReference type="Proteomes" id="UP000007077"/>
    </source>
</evidence>
<dbReference type="Pfam" id="PF00912">
    <property type="entry name" value="Transgly"/>
    <property type="match status" value="1"/>
</dbReference>
<name>E4PML0_MARAH</name>
<gene>
    <name evidence="4" type="ordered locus">HP15_4154</name>
</gene>
<dbReference type="KEGG" id="mad:HP15_4154"/>
<dbReference type="CAZy" id="GT51">
    <property type="family name" value="Glycosyltransferase Family 51"/>
</dbReference>
<dbReference type="SUPFAM" id="SSF53955">
    <property type="entry name" value="Lysozyme-like"/>
    <property type="match status" value="1"/>
</dbReference>
<organism evidence="4 5">
    <name type="scientific">Marinobacter adhaerens (strain DSM 23420 / HP15)</name>
    <dbReference type="NCBI Taxonomy" id="225937"/>
    <lineage>
        <taxon>Bacteria</taxon>
        <taxon>Pseudomonadati</taxon>
        <taxon>Pseudomonadota</taxon>
        <taxon>Gammaproteobacteria</taxon>
        <taxon>Pseudomonadales</taxon>
        <taxon>Marinobacteraceae</taxon>
        <taxon>Marinobacter</taxon>
    </lineage>
</organism>
<dbReference type="Proteomes" id="UP000007077">
    <property type="component" value="Chromosome"/>
</dbReference>
<reference evidence="4 5" key="1">
    <citation type="journal article" date="2010" name="Stand. Genomic Sci.">
        <title>Complete genome sequence of Marinobacter adhaerens type strain (HP15), a diatom-interacting marine microorganism.</title>
        <authorList>
            <person name="Gardes A."/>
            <person name="Kaeppel E."/>
            <person name="Shehzad A."/>
            <person name="Seebah S."/>
            <person name="Teeling H."/>
            <person name="Yarza P."/>
            <person name="Glockner F.O."/>
            <person name="Grossart H.P."/>
            <person name="Ullrich M.S."/>
        </authorList>
    </citation>
    <scope>NUCLEOTIDE SEQUENCE [LARGE SCALE GENOMIC DNA]</scope>
    <source>
        <strain evidence="5">DSM 23420 / HP15</strain>
    </source>
</reference>
<dbReference type="EMBL" id="CP001978">
    <property type="protein sequence ID" value="ADP99918.1"/>
    <property type="molecule type" value="Genomic_DNA"/>
</dbReference>
<dbReference type="eggNOG" id="COG0744">
    <property type="taxonomic scope" value="Bacteria"/>
</dbReference>
<sequence>MLYMKTLAKLWREVRSASSVALAELESAPGPKPTSQMCEFLILGEDQRIELHMGVDPIALMRSVWMTCVHRRRQGGSTVAMQLVRTLTQRYERTIWRKISEIVLAVRLTYTFDRKDIARIYLWVAYYGWNMHGFQQAFEGISKATGNDSKIGAANLVARLKYPQPRHLDERQLGRISRRVHHLLALDSGSTKRGTFSGIANHGTISNS</sequence>
<evidence type="ECO:0000313" key="4">
    <source>
        <dbReference type="EMBL" id="ADP99918.1"/>
    </source>
</evidence>
<keyword evidence="2 4" id="KW-0808">Transferase</keyword>
<evidence type="ECO:0000256" key="2">
    <source>
        <dbReference type="ARBA" id="ARBA00022679"/>
    </source>
</evidence>
<comment type="pathway">
    <text evidence="1">Cell wall biogenesis; peptidoglycan biosynthesis.</text>
</comment>
<proteinExistence type="predicted"/>
<dbReference type="PANTHER" id="PTHR32282:SF15">
    <property type="entry name" value="PENICILLIN-BINDING PROTEIN 1C"/>
    <property type="match status" value="1"/>
</dbReference>
<evidence type="ECO:0000256" key="1">
    <source>
        <dbReference type="ARBA" id="ARBA00004752"/>
    </source>
</evidence>
<dbReference type="HOGENOM" id="CLU_1319659_0_0_6"/>
<dbReference type="InterPro" id="IPR036950">
    <property type="entry name" value="PBP_transglycosylase"/>
</dbReference>
<dbReference type="GO" id="GO:0008955">
    <property type="term" value="F:peptidoglycan glycosyltransferase activity"/>
    <property type="evidence" value="ECO:0007669"/>
    <property type="project" value="TreeGrafter"/>
</dbReference>
<dbReference type="Gene3D" id="1.10.3810.10">
    <property type="entry name" value="Biosynthetic peptidoglycan transglycosylase-like"/>
    <property type="match status" value="1"/>
</dbReference>
<reference evidence="5" key="2">
    <citation type="submission" date="2010-02" db="EMBL/GenBank/DDBJ databases">
        <title>Complete genome sequence of Marinobacter adhaerens type strain (HP15).</title>
        <authorList>
            <person name="Gaerdes A.A.M."/>
            <person name="Kaeppel E."/>
            <person name="Shezad A."/>
            <person name="Seebah S."/>
            <person name="Teeling H."/>
            <person name="Yarza P."/>
            <person name="Gloeckner F.O."/>
            <person name="Ullrich M.S."/>
        </authorList>
    </citation>
    <scope>NUCLEOTIDE SEQUENCE [LARGE SCALE GENOMIC DNA]</scope>
    <source>
        <strain evidence="5">DSM 23420 / HP15</strain>
    </source>
</reference>
<dbReference type="InterPro" id="IPR023346">
    <property type="entry name" value="Lysozyme-like_dom_sf"/>
</dbReference>
<dbReference type="PANTHER" id="PTHR32282">
    <property type="entry name" value="BINDING PROTEIN TRANSPEPTIDASE, PUTATIVE-RELATED"/>
    <property type="match status" value="1"/>
</dbReference>
<dbReference type="AlphaFoldDB" id="E4PML0"/>
<dbReference type="GO" id="GO:0009252">
    <property type="term" value="P:peptidoglycan biosynthetic process"/>
    <property type="evidence" value="ECO:0007669"/>
    <property type="project" value="TreeGrafter"/>
</dbReference>
<evidence type="ECO:0000259" key="3">
    <source>
        <dbReference type="Pfam" id="PF00912"/>
    </source>
</evidence>
<dbReference type="STRING" id="225937.HP15_4154"/>
<protein>
    <submittedName>
        <fullName evidence="4">Glycosyl transferase family protein</fullName>
    </submittedName>
</protein>
<dbReference type="InterPro" id="IPR050396">
    <property type="entry name" value="Glycosyltr_51/Transpeptidase"/>
</dbReference>